<evidence type="ECO:0000256" key="5">
    <source>
        <dbReference type="ARBA" id="ARBA00022679"/>
    </source>
</evidence>
<dbReference type="Pfam" id="PF22617">
    <property type="entry name" value="HCS_D2"/>
    <property type="match status" value="1"/>
</dbReference>
<dbReference type="InterPro" id="IPR054691">
    <property type="entry name" value="LeuA/HCS_post-cat"/>
</dbReference>
<accession>A0ABZ0SCT6</accession>
<dbReference type="NCBIfam" id="TIGR02660">
    <property type="entry name" value="nifV_homocitr"/>
    <property type="match status" value="1"/>
</dbReference>
<gene>
    <name evidence="10" type="primary">leuA_3</name>
    <name evidence="10" type="ORF">Thiowin_03922</name>
</gene>
<name>A0ABZ0SCT6_9GAMM</name>
<dbReference type="Proteomes" id="UP001432180">
    <property type="component" value="Chromosome"/>
</dbReference>
<dbReference type="RefSeq" id="WP_328984573.1">
    <property type="nucleotide sequence ID" value="NZ_CP121472.1"/>
</dbReference>
<evidence type="ECO:0000256" key="4">
    <source>
        <dbReference type="ARBA" id="ARBA00020735"/>
    </source>
</evidence>
<dbReference type="Gene3D" id="3.20.20.70">
    <property type="entry name" value="Aldolase class I"/>
    <property type="match status" value="1"/>
</dbReference>
<sequence>MTSNPFEALAAIAPSIAPAAVRINDTTLRDGEQSAGVAFSLDEKLAIARGLDALGVPELEIGIPAMGEEERASIAAVAELGLNARLMVWARMVEQDIAVSRDLPVDLIDLSIPVSDQQIARKLGRDRAWVLKQIRTQVPRALDAGFQVGVGFEDASRADPEFLRQVVETAQTAGARRVRYADTLGVMDPFGVFAAISDLRAHCDCEIEMHAHDDLGMATANTLAAVRGGATHVNTTVHGLGERAGNAALEEVVIGLKHVHGCATGIDLTHFESLSELVASASGRPVAWQKSLIGAGAFTHEAGIHVDGLMKDPRNYQGIDPAELGRAHRLVLGKHSGRHALCRAYAEQLNTSLSAEQAACLLMRVRRFVTENKRSPETGDLRAFLSEIDPGAGGSLRLQ</sequence>
<dbReference type="PROSITE" id="PS00815">
    <property type="entry name" value="AIPM_HOMOCIT_SYNTH_1"/>
    <property type="match status" value="1"/>
</dbReference>
<evidence type="ECO:0000313" key="11">
    <source>
        <dbReference type="Proteomes" id="UP001432180"/>
    </source>
</evidence>
<dbReference type="InterPro" id="IPR000891">
    <property type="entry name" value="PYR_CT"/>
</dbReference>
<dbReference type="PROSITE" id="PS00816">
    <property type="entry name" value="AIPM_HOMOCIT_SYNTH_2"/>
    <property type="match status" value="1"/>
</dbReference>
<evidence type="ECO:0000256" key="6">
    <source>
        <dbReference type="ARBA" id="ARBA00048019"/>
    </source>
</evidence>
<dbReference type="CDD" id="cd07939">
    <property type="entry name" value="DRE_TIM_NifV"/>
    <property type="match status" value="1"/>
</dbReference>
<dbReference type="PROSITE" id="PS50991">
    <property type="entry name" value="PYR_CT"/>
    <property type="match status" value="1"/>
</dbReference>
<dbReference type="InterPro" id="IPR013785">
    <property type="entry name" value="Aldolase_TIM"/>
</dbReference>
<dbReference type="PANTHER" id="PTHR42880">
    <property type="entry name" value="HOMOCITRATE SYNTHASE"/>
    <property type="match status" value="1"/>
</dbReference>
<dbReference type="InterPro" id="IPR013477">
    <property type="entry name" value="NifV/FrbC"/>
</dbReference>
<evidence type="ECO:0000256" key="2">
    <source>
        <dbReference type="ARBA" id="ARBA00006154"/>
    </source>
</evidence>
<comment type="function">
    <text evidence="1 8">This protein is a Fe-Mo-cofactor biosynthetic component.</text>
</comment>
<feature type="domain" description="Pyruvate carboxyltransferase" evidence="9">
    <location>
        <begin position="21"/>
        <end position="272"/>
    </location>
</feature>
<dbReference type="Pfam" id="PF00682">
    <property type="entry name" value="HMGL-like"/>
    <property type="match status" value="1"/>
</dbReference>
<keyword evidence="5 7" id="KW-0808">Transferase</keyword>
<dbReference type="Gene3D" id="1.10.238.260">
    <property type="match status" value="1"/>
</dbReference>
<dbReference type="GO" id="GO:0003852">
    <property type="term" value="F:2-isopropylmalate synthase activity"/>
    <property type="evidence" value="ECO:0007669"/>
    <property type="project" value="UniProtKB-EC"/>
</dbReference>
<evidence type="ECO:0000313" key="10">
    <source>
        <dbReference type="EMBL" id="WPL18831.1"/>
    </source>
</evidence>
<organism evidence="10 11">
    <name type="scientific">Thiorhodovibrio winogradskyi</name>
    <dbReference type="NCBI Taxonomy" id="77007"/>
    <lineage>
        <taxon>Bacteria</taxon>
        <taxon>Pseudomonadati</taxon>
        <taxon>Pseudomonadota</taxon>
        <taxon>Gammaproteobacteria</taxon>
        <taxon>Chromatiales</taxon>
        <taxon>Chromatiaceae</taxon>
        <taxon>Thiorhodovibrio</taxon>
    </lineage>
</organism>
<dbReference type="SUPFAM" id="SSF51569">
    <property type="entry name" value="Aldolase"/>
    <property type="match status" value="1"/>
</dbReference>
<comment type="similarity">
    <text evidence="2 7">Belongs to the alpha-IPM synthase/homocitrate synthase family.</text>
</comment>
<comment type="catalytic activity">
    <reaction evidence="6 8">
        <text>acetyl-CoA + 2-oxoglutarate + H2O = (2R)-homocitrate + CoA + H(+)</text>
        <dbReference type="Rhea" id="RHEA:12929"/>
        <dbReference type="ChEBI" id="CHEBI:15377"/>
        <dbReference type="ChEBI" id="CHEBI:15378"/>
        <dbReference type="ChEBI" id="CHEBI:16810"/>
        <dbReference type="ChEBI" id="CHEBI:57287"/>
        <dbReference type="ChEBI" id="CHEBI:57288"/>
        <dbReference type="ChEBI" id="CHEBI:58884"/>
        <dbReference type="EC" id="2.3.3.14"/>
    </reaction>
</comment>
<evidence type="ECO:0000259" key="9">
    <source>
        <dbReference type="PROSITE" id="PS50991"/>
    </source>
</evidence>
<evidence type="ECO:0000256" key="7">
    <source>
        <dbReference type="RuleBase" id="RU003523"/>
    </source>
</evidence>
<keyword evidence="11" id="KW-1185">Reference proteome</keyword>
<dbReference type="InterPro" id="IPR002034">
    <property type="entry name" value="AIPM/Hcit_synth_CS"/>
</dbReference>
<evidence type="ECO:0000256" key="3">
    <source>
        <dbReference type="ARBA" id="ARBA00012974"/>
    </source>
</evidence>
<keyword evidence="10" id="KW-0012">Acyltransferase</keyword>
<evidence type="ECO:0000256" key="1">
    <source>
        <dbReference type="ARBA" id="ARBA00003050"/>
    </source>
</evidence>
<protein>
    <recommendedName>
        <fullName evidence="4 8">Homocitrate synthase</fullName>
        <ecNumber evidence="3 8">2.3.3.14</ecNumber>
    </recommendedName>
</protein>
<proteinExistence type="inferred from homology"/>
<reference evidence="10 11" key="1">
    <citation type="journal article" date="2023" name="Microorganisms">
        <title>Thiorhodovibrio frisius and Trv. litoralis spp. nov., Two Novel Members from a Clade of Fastidious Purple Sulfur Bacteria That Exhibit Unique Red-Shifted Light-Harvesting Capabilities.</title>
        <authorList>
            <person name="Methner A."/>
            <person name="Kuzyk S.B."/>
            <person name="Petersen J."/>
            <person name="Bauer S."/>
            <person name="Brinkmann H."/>
            <person name="Sichau K."/>
            <person name="Wanner G."/>
            <person name="Wolf J."/>
            <person name="Neumann-Schaal M."/>
            <person name="Henke P."/>
            <person name="Tank M."/>
            <person name="Sproer C."/>
            <person name="Bunk B."/>
            <person name="Overmann J."/>
        </authorList>
    </citation>
    <scope>NUCLEOTIDE SEQUENCE [LARGE SCALE GENOMIC DNA]</scope>
    <source>
        <strain evidence="10 11">DSM 6702</strain>
    </source>
</reference>
<keyword evidence="8" id="KW-0535">Nitrogen fixation</keyword>
<evidence type="ECO:0000256" key="8">
    <source>
        <dbReference type="RuleBase" id="RU367143"/>
    </source>
</evidence>
<dbReference type="PANTHER" id="PTHR42880:SF1">
    <property type="entry name" value="ISOPROPYLMALATE_HOMOCITRATE_CITRAMALATE SYNTHASE FAMILY PROTEIN"/>
    <property type="match status" value="1"/>
</dbReference>
<dbReference type="EC" id="2.3.3.14" evidence="3 8"/>
<dbReference type="EMBL" id="CP121472">
    <property type="protein sequence ID" value="WPL18831.1"/>
    <property type="molecule type" value="Genomic_DNA"/>
</dbReference>